<organism evidence="2">
    <name type="scientific">Anguilla anguilla</name>
    <name type="common">European freshwater eel</name>
    <name type="synonym">Muraena anguilla</name>
    <dbReference type="NCBI Taxonomy" id="7936"/>
    <lineage>
        <taxon>Eukaryota</taxon>
        <taxon>Metazoa</taxon>
        <taxon>Chordata</taxon>
        <taxon>Craniata</taxon>
        <taxon>Vertebrata</taxon>
        <taxon>Euteleostomi</taxon>
        <taxon>Actinopterygii</taxon>
        <taxon>Neopterygii</taxon>
        <taxon>Teleostei</taxon>
        <taxon>Anguilliformes</taxon>
        <taxon>Anguillidae</taxon>
        <taxon>Anguilla</taxon>
    </lineage>
</organism>
<name>A0A0E9P924_ANGAN</name>
<accession>A0A0E9P924</accession>
<keyword evidence="1" id="KW-1133">Transmembrane helix</keyword>
<proteinExistence type="predicted"/>
<feature type="transmembrane region" description="Helical" evidence="1">
    <location>
        <begin position="13"/>
        <end position="32"/>
    </location>
</feature>
<keyword evidence="1" id="KW-0472">Membrane</keyword>
<dbReference type="AlphaFoldDB" id="A0A0E9P924"/>
<evidence type="ECO:0000313" key="2">
    <source>
        <dbReference type="EMBL" id="JAH01176.1"/>
    </source>
</evidence>
<keyword evidence="1" id="KW-0812">Transmembrane</keyword>
<reference evidence="2" key="1">
    <citation type="submission" date="2014-11" db="EMBL/GenBank/DDBJ databases">
        <authorList>
            <person name="Amaro Gonzalez C."/>
        </authorList>
    </citation>
    <scope>NUCLEOTIDE SEQUENCE</scope>
</reference>
<sequence>MLYDRFRSTPFNALIWPIFCCAQPIFCPLLMVNFQGMCTYYSCDCA</sequence>
<dbReference type="EMBL" id="GBXM01107401">
    <property type="protein sequence ID" value="JAH01176.1"/>
    <property type="molecule type" value="Transcribed_RNA"/>
</dbReference>
<reference evidence="2" key="2">
    <citation type="journal article" date="2015" name="Fish Shellfish Immunol.">
        <title>Early steps in the European eel (Anguilla anguilla)-Vibrio vulnificus interaction in the gills: Role of the RtxA13 toxin.</title>
        <authorList>
            <person name="Callol A."/>
            <person name="Pajuelo D."/>
            <person name="Ebbesson L."/>
            <person name="Teles M."/>
            <person name="MacKenzie S."/>
            <person name="Amaro C."/>
        </authorList>
    </citation>
    <scope>NUCLEOTIDE SEQUENCE</scope>
</reference>
<evidence type="ECO:0000256" key="1">
    <source>
        <dbReference type="SAM" id="Phobius"/>
    </source>
</evidence>
<protein>
    <submittedName>
        <fullName evidence="2">Uncharacterized protein</fullName>
    </submittedName>
</protein>